<reference evidence="1 2" key="1">
    <citation type="submission" date="2017-12" db="EMBL/GenBank/DDBJ databases">
        <title>Sequencing, de novo assembly and annotation of complete genome of a new Thraustochytrid species, strain FCC1311.</title>
        <authorList>
            <person name="Sedici K."/>
            <person name="Godart F."/>
            <person name="Aiese Cigliano R."/>
            <person name="Sanseverino W."/>
            <person name="Barakat M."/>
            <person name="Ortet P."/>
            <person name="Marechal E."/>
            <person name="Cagnac O."/>
            <person name="Amato A."/>
        </authorList>
    </citation>
    <scope>NUCLEOTIDE SEQUENCE [LARGE SCALE GENOMIC DNA]</scope>
</reference>
<feature type="non-terminal residue" evidence="1">
    <location>
        <position position="1"/>
    </location>
</feature>
<gene>
    <name evidence="1" type="ORF">FCC1311_114672</name>
</gene>
<dbReference type="EMBL" id="BEYU01000520">
    <property type="protein sequence ID" value="GBG35244.1"/>
    <property type="molecule type" value="Genomic_DNA"/>
</dbReference>
<comment type="caution">
    <text evidence="1">The sequence shown here is derived from an EMBL/GenBank/DDBJ whole genome shotgun (WGS) entry which is preliminary data.</text>
</comment>
<organism evidence="1 2">
    <name type="scientific">Hondaea fermentalgiana</name>
    <dbReference type="NCBI Taxonomy" id="2315210"/>
    <lineage>
        <taxon>Eukaryota</taxon>
        <taxon>Sar</taxon>
        <taxon>Stramenopiles</taxon>
        <taxon>Bigyra</taxon>
        <taxon>Labyrinthulomycetes</taxon>
        <taxon>Thraustochytrida</taxon>
        <taxon>Thraustochytriidae</taxon>
        <taxon>Hondaea</taxon>
    </lineage>
</organism>
<evidence type="ECO:0000313" key="1">
    <source>
        <dbReference type="EMBL" id="GBG35244.1"/>
    </source>
</evidence>
<sequence>FVSETKVDVCAWNDRLRVTNFDGKDADVTLAASPHKDLWIVAWEHKSIGIRYARLTPDENDNLVVESLGFIAEIAFPFTQGDEQVVLVADPNRDQHWAVFYRYRTGENEAERKFHLVYRVSKDDGQTWSDAYFADSESSSDYGRLAPVALKSPLDEYMVVVHGPENVFLLSTTGTALYDTAANSASQKVPIVDYEESGTAYSCLAIELPRNGSHLSLGEYIGSVVPSMVRCIEIVVPEATSDTVIHLNLEVLFDLEMMAAYLDLCPFNFIGIREENTMSSGDFGLADAGTLSRRLCAAQRHEDIRVAAGSLFVFMNVDERGLSGENQSAVPLALEAWATPSDTDLPIDTESPAFEERSADSFEALRGHLLDDTFAHGKVTITSSYINVTRELVIRQNTNISLVADEGINVYFQGDDILR</sequence>
<evidence type="ECO:0000313" key="2">
    <source>
        <dbReference type="Proteomes" id="UP000241890"/>
    </source>
</evidence>
<protein>
    <submittedName>
        <fullName evidence="1">Uncharacterized protein</fullName>
    </submittedName>
</protein>
<keyword evidence="2" id="KW-1185">Reference proteome</keyword>
<name>A0A2R5H459_9STRA</name>
<accession>A0A2R5H459</accession>
<dbReference type="AlphaFoldDB" id="A0A2R5H459"/>
<proteinExistence type="predicted"/>
<dbReference type="Proteomes" id="UP000241890">
    <property type="component" value="Unassembled WGS sequence"/>
</dbReference>
<dbReference type="InParanoid" id="A0A2R5H459"/>
<feature type="non-terminal residue" evidence="1">
    <location>
        <position position="419"/>
    </location>
</feature>